<dbReference type="PANTHER" id="PTHR42776">
    <property type="entry name" value="SERINE PEPTIDASE S9 FAMILY MEMBER"/>
    <property type="match status" value="1"/>
</dbReference>
<dbReference type="Pfam" id="PF00326">
    <property type="entry name" value="Peptidase_S9"/>
    <property type="match status" value="1"/>
</dbReference>
<dbReference type="HOGENOM" id="CLU_008615_0_2_10"/>
<evidence type="ECO:0000256" key="10">
    <source>
        <dbReference type="ARBA" id="ARBA00070574"/>
    </source>
</evidence>
<evidence type="ECO:0000256" key="1">
    <source>
        <dbReference type="ARBA" id="ARBA00004418"/>
    </source>
</evidence>
<dbReference type="Proteomes" id="UP000032417">
    <property type="component" value="Chromosome 1"/>
</dbReference>
<dbReference type="GO" id="GO:0042277">
    <property type="term" value="F:peptide binding"/>
    <property type="evidence" value="ECO:0007669"/>
    <property type="project" value="UniProtKB-ARBA"/>
</dbReference>
<feature type="domain" description="Peptidase S9 prolyl oligopeptidase catalytic" evidence="11">
    <location>
        <begin position="489"/>
        <end position="701"/>
    </location>
</feature>
<keyword evidence="4" id="KW-0031">Aminopeptidase</keyword>
<keyword evidence="9" id="KW-0720">Serine protease</keyword>
<comment type="subunit">
    <text evidence="3">Homodimer.</text>
</comment>
<gene>
    <name evidence="12" type="ORF">ING2E5B_0435</name>
</gene>
<evidence type="ECO:0000256" key="4">
    <source>
        <dbReference type="ARBA" id="ARBA00022438"/>
    </source>
</evidence>
<dbReference type="GO" id="GO:0008239">
    <property type="term" value="F:dipeptidyl-peptidase activity"/>
    <property type="evidence" value="ECO:0007669"/>
    <property type="project" value="UniProtKB-ARBA"/>
</dbReference>
<dbReference type="Gene3D" id="2.120.10.60">
    <property type="entry name" value="Tricorn protease N-terminal domain"/>
    <property type="match status" value="1"/>
</dbReference>
<dbReference type="InterPro" id="IPR001375">
    <property type="entry name" value="Peptidase_S9_cat"/>
</dbReference>
<dbReference type="Gene3D" id="2.130.10.10">
    <property type="entry name" value="YVTN repeat-like/Quinoprotein amine dehydrogenase"/>
    <property type="match status" value="1"/>
</dbReference>
<dbReference type="Gene3D" id="3.40.50.1820">
    <property type="entry name" value="alpha/beta hydrolase"/>
    <property type="match status" value="1"/>
</dbReference>
<dbReference type="OrthoDB" id="9812921at2"/>
<dbReference type="KEGG" id="pbt:ING2E5B_0435"/>
<comment type="similarity">
    <text evidence="2">Belongs to the peptidase S9C family.</text>
</comment>
<dbReference type="EMBL" id="LN515532">
    <property type="protein sequence ID" value="CEA15203.1"/>
    <property type="molecule type" value="Genomic_DNA"/>
</dbReference>
<protein>
    <recommendedName>
        <fullName evidence="10">Dipeptidyl-peptidase 5</fullName>
    </recommendedName>
</protein>
<evidence type="ECO:0000256" key="5">
    <source>
        <dbReference type="ARBA" id="ARBA00022670"/>
    </source>
</evidence>
<dbReference type="PATRIC" id="fig|1562970.3.peg.430"/>
<dbReference type="GO" id="GO:0004177">
    <property type="term" value="F:aminopeptidase activity"/>
    <property type="evidence" value="ECO:0007669"/>
    <property type="project" value="UniProtKB-KW"/>
</dbReference>
<sequence>MKGKLLFMSIIIGGSLLSCNGTPEESNRARMDKNEIIGQANPVIENGIMTPEVLHSFGRVGSFEVSPDKTSLLYQVTYVSIPQNKSNSELFIMKSDGSEKRRLTVTNISESNPHWINKGKKIAFLGSETGSSQIWSMNPDGGGMTKLSDVDGDIEGFKFSPDETKVLFIKSVKSVDTASDRYSDLQKASGRVVDDLMYKHWDHWVESVPHPFVADVSGNKLTNIKDLLEGEPYEAPLAPFGGIEQLAWSPDSKIVAYTSKKKTGREYAESTNSDIYFYNFESGEVKNMTEGMMGYDINPTFSPDGTMLAWQSMERDGYEADKNRLFVMNLATGEKTDLTENFDNNCDTYIWGEDNSTIYMVSSVNGTSQIYSVTLATKEIKALTEGKHNYLSIALGADGIIASRQSMSQPTEIYSVNLNTGESTNITEENKHILDQLQMGEVEERWIETTDGKQMLTWVVYPPNFDPAKKYPALLYCQGGPQSSLDQFWSYRWNMQMMAANGYIVVAPNRRGVPGFGSEWLEQISGDYGGQNMKDYFSAIDAVAAEPFVDENRLGATGASYGGFSVYWLAGNHDGRFKAFFSHAGIFNLEAQYLETEEMFFANWDMGGPYWDKSNAVAQKTYANSPHLFVEKWDTPIMISHGELDYRILASQGMMAFNAAQMRDIPSRMLIFPDENHWIAKPQNGILFQREFFRWFDQWLK</sequence>
<dbReference type="InterPro" id="IPR029058">
    <property type="entry name" value="AB_hydrolase_fold"/>
</dbReference>
<evidence type="ECO:0000256" key="6">
    <source>
        <dbReference type="ARBA" id="ARBA00022729"/>
    </source>
</evidence>
<keyword evidence="13" id="KW-1185">Reference proteome</keyword>
<evidence type="ECO:0000256" key="9">
    <source>
        <dbReference type="ARBA" id="ARBA00022825"/>
    </source>
</evidence>
<dbReference type="GO" id="GO:0006508">
    <property type="term" value="P:proteolysis"/>
    <property type="evidence" value="ECO:0007669"/>
    <property type="project" value="UniProtKB-KW"/>
</dbReference>
<evidence type="ECO:0000256" key="3">
    <source>
        <dbReference type="ARBA" id="ARBA00011738"/>
    </source>
</evidence>
<dbReference type="AlphaFoldDB" id="A0A098BYG4"/>
<dbReference type="SUPFAM" id="SSF53474">
    <property type="entry name" value="alpha/beta-Hydrolases"/>
    <property type="match status" value="1"/>
</dbReference>
<dbReference type="Pfam" id="PF07676">
    <property type="entry name" value="PD40"/>
    <property type="match status" value="3"/>
</dbReference>
<reference evidence="12 13" key="1">
    <citation type="submission" date="2014-08" db="EMBL/GenBank/DDBJ databases">
        <authorList>
            <person name="Wibberg D."/>
        </authorList>
    </citation>
    <scope>NUCLEOTIDE SEQUENCE [LARGE SCALE GENOMIC DNA]</scope>
    <source>
        <strain evidence="13">ING2-E5B</strain>
    </source>
</reference>
<dbReference type="Gene3D" id="2.120.10.30">
    <property type="entry name" value="TolB, C-terminal domain"/>
    <property type="match status" value="1"/>
</dbReference>
<dbReference type="InterPro" id="IPR015943">
    <property type="entry name" value="WD40/YVTN_repeat-like_dom_sf"/>
</dbReference>
<dbReference type="SUPFAM" id="SSF82171">
    <property type="entry name" value="DPP6 N-terminal domain-like"/>
    <property type="match status" value="1"/>
</dbReference>
<dbReference type="FunFam" id="2.120.10.30:FF:000079">
    <property type="entry name" value="S9 family peptidase"/>
    <property type="match status" value="1"/>
</dbReference>
<dbReference type="InterPro" id="IPR011659">
    <property type="entry name" value="WD40"/>
</dbReference>
<dbReference type="InterPro" id="IPR011042">
    <property type="entry name" value="6-blade_b-propeller_TolB-like"/>
</dbReference>
<keyword evidence="8" id="KW-0378">Hydrolase</keyword>
<name>A0A098BYG4_9BACT</name>
<dbReference type="PROSITE" id="PS51257">
    <property type="entry name" value="PROKAR_LIPOPROTEIN"/>
    <property type="match status" value="1"/>
</dbReference>
<accession>A0A098BYG4</accession>
<evidence type="ECO:0000313" key="13">
    <source>
        <dbReference type="Proteomes" id="UP000032417"/>
    </source>
</evidence>
<evidence type="ECO:0000256" key="8">
    <source>
        <dbReference type="ARBA" id="ARBA00022801"/>
    </source>
</evidence>
<dbReference type="GO" id="GO:0043171">
    <property type="term" value="P:peptide catabolic process"/>
    <property type="evidence" value="ECO:0007669"/>
    <property type="project" value="UniProtKB-ARBA"/>
</dbReference>
<dbReference type="PANTHER" id="PTHR42776:SF13">
    <property type="entry name" value="DIPEPTIDYL-PEPTIDASE 5"/>
    <property type="match status" value="1"/>
</dbReference>
<keyword evidence="6" id="KW-0732">Signal</keyword>
<dbReference type="STRING" id="1562970.ING2E5B_0435"/>
<organism evidence="12 13">
    <name type="scientific">Fermentimonas caenicola</name>
    <dbReference type="NCBI Taxonomy" id="1562970"/>
    <lineage>
        <taxon>Bacteria</taxon>
        <taxon>Pseudomonadati</taxon>
        <taxon>Bacteroidota</taxon>
        <taxon>Bacteroidia</taxon>
        <taxon>Bacteroidales</taxon>
        <taxon>Dysgonomonadaceae</taxon>
        <taxon>Fermentimonas</taxon>
    </lineage>
</organism>
<dbReference type="GO" id="GO:0042597">
    <property type="term" value="C:periplasmic space"/>
    <property type="evidence" value="ECO:0007669"/>
    <property type="project" value="UniProtKB-SubCell"/>
</dbReference>
<keyword evidence="5" id="KW-0645">Protease</keyword>
<evidence type="ECO:0000256" key="2">
    <source>
        <dbReference type="ARBA" id="ARBA00010040"/>
    </source>
</evidence>
<dbReference type="GO" id="GO:0004252">
    <property type="term" value="F:serine-type endopeptidase activity"/>
    <property type="evidence" value="ECO:0007669"/>
    <property type="project" value="TreeGrafter"/>
</dbReference>
<evidence type="ECO:0000256" key="7">
    <source>
        <dbReference type="ARBA" id="ARBA00022764"/>
    </source>
</evidence>
<evidence type="ECO:0000313" key="12">
    <source>
        <dbReference type="EMBL" id="CEA15203.1"/>
    </source>
</evidence>
<evidence type="ECO:0000259" key="11">
    <source>
        <dbReference type="Pfam" id="PF00326"/>
    </source>
</evidence>
<proteinExistence type="inferred from homology"/>
<dbReference type="FunFam" id="3.40.50.1820:FF:000028">
    <property type="entry name" value="S9 family peptidase"/>
    <property type="match status" value="1"/>
</dbReference>
<comment type="subcellular location">
    <subcellularLocation>
        <location evidence="1">Periplasm</location>
    </subcellularLocation>
</comment>
<keyword evidence="7" id="KW-0574">Periplasm</keyword>